<evidence type="ECO:0000313" key="14">
    <source>
        <dbReference type="RefSeq" id="XP_004501049.1"/>
    </source>
</evidence>
<evidence type="ECO:0000256" key="8">
    <source>
        <dbReference type="ARBA" id="ARBA00023098"/>
    </source>
</evidence>
<sequence length="540" mass="60865">MATTSLTSVSSTFLQTEFPLKRTKRHINRCSVSKCPFNPISVAPIKSSGSETADTTSLSPVPQNPLPETNKKLPLRKIPGDYGLPLVGPIKDRLDYFYNGGRDKFFRTRAHKYQSTVFRANMPPGPFISNNPNVIVLLDGKSFPVLFDTSKVEKRDLFTGTFMPSTELTGGYRILSYLDPSEPKHDQLKRFLFYLLTSRISHFIPEFHSSYAKLFDTLEKQLAKNGKASFAEANDQAAFNYLAKALYGVNPSETDLKNEAPKIITKWTLLQLSPILSLGLPKYIEEAVFHTFRLPPILVKKDYQRLYDFFYDAASGPVLEEAVRLGVSKEEAVHNLIFATCFNSFGGMKIFFPNMLKWIGRAGVNLHSKLAEEIRSAVKSNGGKVTMAAMEQMPLMKSVVYESFRIEPPVPLQYGKAKHDFVIENHENSFQVKEGEMLFGFQPFATKDPKIFDRPDEFVGERFIGEEGEKLLKHVLWSNGPETEQPTVSNKQCAGKDFVVLFSRLLVVEFFLRYDTFGIQVGKSPIGSAITFTSLKKATF</sequence>
<dbReference type="Pfam" id="PF00067">
    <property type="entry name" value="p450"/>
    <property type="match status" value="1"/>
</dbReference>
<dbReference type="eggNOG" id="ENOG502QQNS">
    <property type="taxonomic scope" value="Eukaryota"/>
</dbReference>
<evidence type="ECO:0000256" key="6">
    <source>
        <dbReference type="ARBA" id="ARBA00022832"/>
    </source>
</evidence>
<dbReference type="KEGG" id="cam:101513500"/>
<dbReference type="AlphaFoldDB" id="A0A1S2Y8H6"/>
<evidence type="ECO:0000256" key="2">
    <source>
        <dbReference type="ARBA" id="ARBA00022516"/>
    </source>
</evidence>
<keyword evidence="6" id="KW-0276">Fatty acid metabolism</keyword>
<dbReference type="CDD" id="cd11071">
    <property type="entry name" value="CYP74"/>
    <property type="match status" value="1"/>
</dbReference>
<dbReference type="GO" id="GO:0020037">
    <property type="term" value="F:heme binding"/>
    <property type="evidence" value="ECO:0007669"/>
    <property type="project" value="InterPro"/>
</dbReference>
<evidence type="ECO:0000256" key="9">
    <source>
        <dbReference type="ARBA" id="ARBA00023160"/>
    </source>
</evidence>
<proteinExistence type="inferred from homology"/>
<keyword evidence="9" id="KW-0275">Fatty acid biosynthesis</keyword>
<evidence type="ECO:0000256" key="1">
    <source>
        <dbReference type="ARBA" id="ARBA00010617"/>
    </source>
</evidence>
<evidence type="ECO:0000256" key="3">
    <source>
        <dbReference type="ARBA" id="ARBA00022617"/>
    </source>
</evidence>
<reference evidence="13" key="1">
    <citation type="journal article" date="2013" name="Nat. Biotechnol.">
        <title>Draft genome sequence of chickpea (Cicer arietinum) provides a resource for trait improvement.</title>
        <authorList>
            <person name="Varshney R.K."/>
            <person name="Song C."/>
            <person name="Saxena R.K."/>
            <person name="Azam S."/>
            <person name="Yu S."/>
            <person name="Sharpe A.G."/>
            <person name="Cannon S."/>
            <person name="Baek J."/>
            <person name="Rosen B.D."/>
            <person name="Tar'an B."/>
            <person name="Millan T."/>
            <person name="Zhang X."/>
            <person name="Ramsay L.D."/>
            <person name="Iwata A."/>
            <person name="Wang Y."/>
            <person name="Nelson W."/>
            <person name="Farmer A.D."/>
            <person name="Gaur P.M."/>
            <person name="Soderlund C."/>
            <person name="Penmetsa R.V."/>
            <person name="Xu C."/>
            <person name="Bharti A.K."/>
            <person name="He W."/>
            <person name="Winter P."/>
            <person name="Zhao S."/>
            <person name="Hane J.K."/>
            <person name="Carrasquilla-Garcia N."/>
            <person name="Condie J.A."/>
            <person name="Upadhyaya H.D."/>
            <person name="Luo M.C."/>
            <person name="Thudi M."/>
            <person name="Gowda C.L."/>
            <person name="Singh N.P."/>
            <person name="Lichtenzveig J."/>
            <person name="Gali K.K."/>
            <person name="Rubio J."/>
            <person name="Nadarajan N."/>
            <person name="Dolezel J."/>
            <person name="Bansal K.C."/>
            <person name="Xu X."/>
            <person name="Edwards D."/>
            <person name="Zhang G."/>
            <person name="Kahl G."/>
            <person name="Gil J."/>
            <person name="Singh K.B."/>
            <person name="Datta S.K."/>
            <person name="Jackson S.A."/>
            <person name="Wang J."/>
            <person name="Cook D.R."/>
        </authorList>
    </citation>
    <scope>NUCLEOTIDE SEQUENCE [LARGE SCALE GENOMIC DNA]</scope>
    <source>
        <strain evidence="13">cv. CDC Frontier</strain>
    </source>
</reference>
<dbReference type="GO" id="GO:0004497">
    <property type="term" value="F:monooxygenase activity"/>
    <property type="evidence" value="ECO:0007669"/>
    <property type="project" value="InterPro"/>
</dbReference>
<dbReference type="Gene3D" id="1.10.630.10">
    <property type="entry name" value="Cytochrome P450"/>
    <property type="match status" value="1"/>
</dbReference>
<keyword evidence="3 11" id="KW-0349">Heme</keyword>
<feature type="region of interest" description="Disordered" evidence="12">
    <location>
        <begin position="46"/>
        <end position="74"/>
    </location>
</feature>
<dbReference type="GO" id="GO:0009695">
    <property type="term" value="P:jasmonic acid biosynthetic process"/>
    <property type="evidence" value="ECO:0007669"/>
    <property type="project" value="TreeGrafter"/>
</dbReference>
<evidence type="ECO:0000256" key="10">
    <source>
        <dbReference type="ARBA" id="ARBA00023239"/>
    </source>
</evidence>
<keyword evidence="2" id="KW-0444">Lipid biosynthesis</keyword>
<keyword evidence="4 11" id="KW-0479">Metal-binding</keyword>
<feature type="compositionally biased region" description="Polar residues" evidence="12">
    <location>
        <begin position="47"/>
        <end position="61"/>
    </location>
</feature>
<accession>A0A1S2Y8H6</accession>
<comment type="similarity">
    <text evidence="1">Belongs to the cytochrome P450 family.</text>
</comment>
<dbReference type="GO" id="GO:0009941">
    <property type="term" value="C:chloroplast envelope"/>
    <property type="evidence" value="ECO:0007669"/>
    <property type="project" value="TreeGrafter"/>
</dbReference>
<evidence type="ECO:0000256" key="5">
    <source>
        <dbReference type="ARBA" id="ARBA00022767"/>
    </source>
</evidence>
<reference evidence="14" key="2">
    <citation type="submission" date="2025-08" db="UniProtKB">
        <authorList>
            <consortium name="RefSeq"/>
        </authorList>
    </citation>
    <scope>IDENTIFICATION</scope>
    <source>
        <tissue evidence="14">Etiolated seedlings</tissue>
    </source>
</reference>
<dbReference type="InterPro" id="IPR001128">
    <property type="entry name" value="Cyt_P450"/>
</dbReference>
<name>A0A1S2Y8H6_CICAR</name>
<dbReference type="InterPro" id="IPR036396">
    <property type="entry name" value="Cyt_P450_sf"/>
</dbReference>
<feature type="binding site" description="axial binding residue" evidence="11">
    <location>
        <position position="493"/>
    </location>
    <ligand>
        <name>heme</name>
        <dbReference type="ChEBI" id="CHEBI:30413"/>
    </ligand>
    <ligandPart>
        <name>Fe</name>
        <dbReference type="ChEBI" id="CHEBI:18248"/>
    </ligandPart>
</feature>
<dbReference type="InterPro" id="IPR002403">
    <property type="entry name" value="Cyt_P450_E_grp-IV"/>
</dbReference>
<comment type="cofactor">
    <cofactor evidence="11">
        <name>heme</name>
        <dbReference type="ChEBI" id="CHEBI:30413"/>
    </cofactor>
</comment>
<dbReference type="GO" id="GO:0009535">
    <property type="term" value="C:chloroplast thylakoid membrane"/>
    <property type="evidence" value="ECO:0007669"/>
    <property type="project" value="TreeGrafter"/>
</dbReference>
<dbReference type="RefSeq" id="XP_004501049.1">
    <property type="nucleotide sequence ID" value="XM_004500992.3"/>
</dbReference>
<dbReference type="PRINTS" id="PR00465">
    <property type="entry name" value="EP450IV"/>
</dbReference>
<organism evidence="13 14">
    <name type="scientific">Cicer arietinum</name>
    <name type="common">Chickpea</name>
    <name type="synonym">Garbanzo</name>
    <dbReference type="NCBI Taxonomy" id="3827"/>
    <lineage>
        <taxon>Eukaryota</taxon>
        <taxon>Viridiplantae</taxon>
        <taxon>Streptophyta</taxon>
        <taxon>Embryophyta</taxon>
        <taxon>Tracheophyta</taxon>
        <taxon>Spermatophyta</taxon>
        <taxon>Magnoliopsida</taxon>
        <taxon>eudicotyledons</taxon>
        <taxon>Gunneridae</taxon>
        <taxon>Pentapetalae</taxon>
        <taxon>rosids</taxon>
        <taxon>fabids</taxon>
        <taxon>Fabales</taxon>
        <taxon>Fabaceae</taxon>
        <taxon>Papilionoideae</taxon>
        <taxon>50 kb inversion clade</taxon>
        <taxon>NPAAA clade</taxon>
        <taxon>Hologalegina</taxon>
        <taxon>IRL clade</taxon>
        <taxon>Cicereae</taxon>
        <taxon>Cicer</taxon>
    </lineage>
</organism>
<keyword evidence="10" id="KW-0456">Lyase</keyword>
<dbReference type="Proteomes" id="UP000087171">
    <property type="component" value="Chromosome Ca5"/>
</dbReference>
<dbReference type="GO" id="GO:0016829">
    <property type="term" value="F:lyase activity"/>
    <property type="evidence" value="ECO:0007669"/>
    <property type="project" value="UniProtKB-KW"/>
</dbReference>
<keyword evidence="13" id="KW-1185">Reference proteome</keyword>
<dbReference type="FunFam" id="1.10.630.10:FF:000024">
    <property type="entry name" value="Allene oxide synthase, chloroplastic"/>
    <property type="match status" value="1"/>
</dbReference>
<evidence type="ECO:0000313" key="13">
    <source>
        <dbReference type="Proteomes" id="UP000087171"/>
    </source>
</evidence>
<dbReference type="OrthoDB" id="2789670at2759"/>
<dbReference type="STRING" id="3827.A0A1S2Y8H6"/>
<evidence type="ECO:0000256" key="12">
    <source>
        <dbReference type="SAM" id="MobiDB-lite"/>
    </source>
</evidence>
<gene>
    <name evidence="14" type="primary">LOC101513500</name>
</gene>
<dbReference type="GO" id="GO:0016705">
    <property type="term" value="F:oxidoreductase activity, acting on paired donors, with incorporation or reduction of molecular oxygen"/>
    <property type="evidence" value="ECO:0007669"/>
    <property type="project" value="InterPro"/>
</dbReference>
<evidence type="ECO:0000256" key="7">
    <source>
        <dbReference type="ARBA" id="ARBA00023004"/>
    </source>
</evidence>
<dbReference type="PaxDb" id="3827-XP_004501049.1"/>
<keyword evidence="5" id="KW-0925">Oxylipin biosynthesis</keyword>
<keyword evidence="8" id="KW-0443">Lipid metabolism</keyword>
<dbReference type="SUPFAM" id="SSF48264">
    <property type="entry name" value="Cytochrome P450"/>
    <property type="match status" value="1"/>
</dbReference>
<evidence type="ECO:0000256" key="4">
    <source>
        <dbReference type="ARBA" id="ARBA00022723"/>
    </source>
</evidence>
<evidence type="ECO:0000256" key="11">
    <source>
        <dbReference type="PIRSR" id="PIRSR602403-1"/>
    </source>
</evidence>
<dbReference type="GO" id="GO:0031408">
    <property type="term" value="P:oxylipin biosynthetic process"/>
    <property type="evidence" value="ECO:0007669"/>
    <property type="project" value="UniProtKB-KW"/>
</dbReference>
<dbReference type="GO" id="GO:0005506">
    <property type="term" value="F:iron ion binding"/>
    <property type="evidence" value="ECO:0007669"/>
    <property type="project" value="InterPro"/>
</dbReference>
<dbReference type="GeneID" id="101513500"/>
<dbReference type="PANTHER" id="PTHR24286:SF255">
    <property type="entry name" value="ALLENE OXIDE SYNTHASE, CHLOROPLASTIC"/>
    <property type="match status" value="1"/>
</dbReference>
<dbReference type="PANTHER" id="PTHR24286">
    <property type="entry name" value="CYTOCHROME P450 26"/>
    <property type="match status" value="1"/>
</dbReference>
<protein>
    <submittedName>
        <fullName evidence="14">Allene oxide synthase 1, chloroplastic-like</fullName>
    </submittedName>
</protein>
<keyword evidence="7 11" id="KW-0408">Iron</keyword>
<dbReference type="GO" id="GO:0016125">
    <property type="term" value="P:sterol metabolic process"/>
    <property type="evidence" value="ECO:0007669"/>
    <property type="project" value="TreeGrafter"/>
</dbReference>